<dbReference type="RefSeq" id="WP_223629893.1">
    <property type="nucleotide sequence ID" value="NZ_JAIQDJ010000034.1"/>
</dbReference>
<accession>A0ABS7TH78</accession>
<dbReference type="Proteomes" id="UP001430290">
    <property type="component" value="Unassembled WGS sequence"/>
</dbReference>
<comment type="caution">
    <text evidence="1">The sequence shown here is derived from an EMBL/GenBank/DDBJ whole genome shotgun (WGS) entry which is preliminary data.</text>
</comment>
<sequence>TVVAVAFRSLLRVCTGSSGAYNLTVRSSRRRFMASCYLSVSGCGRFGCTSLRRGLTQVLAPMKDKSLAERLIYLDTDFVSRLYESEFDVSPKTSITRTQGLQASASLPLFSGGGSSSESKSYSVSTLEMLDQLSRRLDRYPIFEDSAYTMDSPSGHFWVDGVFGTSKVTLSRTTHTITLIGKPDPTKPRKTEEFVGEEAFFSIKSGETRFALSPTDEYFVPGIAALKGLSHLVIDRLSMPCRALLRVFSANTSFKEWVATPLIIYDPVGR</sequence>
<feature type="non-terminal residue" evidence="1">
    <location>
        <position position="1"/>
    </location>
</feature>
<evidence type="ECO:0000313" key="1">
    <source>
        <dbReference type="EMBL" id="MBZ4187227.1"/>
    </source>
</evidence>
<protein>
    <submittedName>
        <fullName evidence="1">Uncharacterized protein</fullName>
    </submittedName>
</protein>
<evidence type="ECO:0000313" key="2">
    <source>
        <dbReference type="Proteomes" id="UP001430290"/>
    </source>
</evidence>
<name>A0ABS7TH78_9GAMM</name>
<proteinExistence type="predicted"/>
<dbReference type="EMBL" id="JAIQDJ010000034">
    <property type="protein sequence ID" value="MBZ4187227.1"/>
    <property type="molecule type" value="Genomic_DNA"/>
</dbReference>
<organism evidence="1 2">
    <name type="scientific">Thermomonas beijingensis</name>
    <dbReference type="NCBI Taxonomy" id="2872701"/>
    <lineage>
        <taxon>Bacteria</taxon>
        <taxon>Pseudomonadati</taxon>
        <taxon>Pseudomonadota</taxon>
        <taxon>Gammaproteobacteria</taxon>
        <taxon>Lysobacterales</taxon>
        <taxon>Lysobacteraceae</taxon>
        <taxon>Thermomonas</taxon>
    </lineage>
</organism>
<reference evidence="1" key="1">
    <citation type="submission" date="2021-09" db="EMBL/GenBank/DDBJ databases">
        <authorList>
            <person name="Wu T."/>
            <person name="Guo S.Z."/>
        </authorList>
    </citation>
    <scope>NUCLEOTIDE SEQUENCE</scope>
    <source>
        <strain evidence="1">RSS-23</strain>
    </source>
</reference>
<keyword evidence="2" id="KW-1185">Reference proteome</keyword>
<gene>
    <name evidence="1" type="ORF">K7B09_12935</name>
</gene>